<reference evidence="2 3" key="1">
    <citation type="submission" date="2021-05" db="EMBL/GenBank/DDBJ databases">
        <title>Bacteria Genome sequencing.</title>
        <authorList>
            <person name="Takabe Y."/>
            <person name="Nakajima Y."/>
            <person name="Suzuki S."/>
            <person name="Shiozaki T."/>
        </authorList>
    </citation>
    <scope>NUCLEOTIDE SEQUENCE [LARGE SCALE GENOMIC DNA]</scope>
    <source>
        <strain evidence="2 3">AI_62</strain>
    </source>
</reference>
<organism evidence="2 3">
    <name type="scientific">Jannaschia pagri</name>
    <dbReference type="NCBI Taxonomy" id="2829797"/>
    <lineage>
        <taxon>Bacteria</taxon>
        <taxon>Pseudomonadati</taxon>
        <taxon>Pseudomonadota</taxon>
        <taxon>Alphaproteobacteria</taxon>
        <taxon>Rhodobacterales</taxon>
        <taxon>Roseobacteraceae</taxon>
        <taxon>Jannaschia</taxon>
    </lineage>
</organism>
<feature type="chain" id="PRO_5047164736" description="Lipoprotein" evidence="1">
    <location>
        <begin position="22"/>
        <end position="207"/>
    </location>
</feature>
<proteinExistence type="predicted"/>
<name>A0ABQ4NQH5_9RHOB</name>
<dbReference type="PROSITE" id="PS51257">
    <property type="entry name" value="PROKAR_LIPOPROTEIN"/>
    <property type="match status" value="1"/>
</dbReference>
<accession>A0ABQ4NQH5</accession>
<comment type="caution">
    <text evidence="2">The sequence shown here is derived from an EMBL/GenBank/DDBJ whole genome shotgun (WGS) entry which is preliminary data.</text>
</comment>
<feature type="signal peptide" evidence="1">
    <location>
        <begin position="1"/>
        <end position="21"/>
    </location>
</feature>
<gene>
    <name evidence="2" type="ORF">JANAI62_32900</name>
</gene>
<evidence type="ECO:0000256" key="1">
    <source>
        <dbReference type="SAM" id="SignalP"/>
    </source>
</evidence>
<protein>
    <recommendedName>
        <fullName evidence="4">Lipoprotein</fullName>
    </recommendedName>
</protein>
<sequence length="207" mass="23064">MPGLPLKICAVLCLALIAACGGPVPPASGPPPAISATRLAEREADIRSLTAGIQALGSNIDPLEAARAARIAYEYTAQLRHEYRITDNAMLHNWKVNRGLRPRGLCWHWAEDIETRLKAEGFRTLDLHRAIANYDNFRLEHSTVIVSAQGASMYDGMVLDPWRQGGVLTWKTVRADTRYNWTPRLEVFEWKRARGELSTRYVQAAGG</sequence>
<evidence type="ECO:0008006" key="4">
    <source>
        <dbReference type="Google" id="ProtNLM"/>
    </source>
</evidence>
<dbReference type="RefSeq" id="WP_220750167.1">
    <property type="nucleotide sequence ID" value="NZ_BPFH01000007.1"/>
</dbReference>
<evidence type="ECO:0000313" key="2">
    <source>
        <dbReference type="EMBL" id="GIT96667.1"/>
    </source>
</evidence>
<evidence type="ECO:0000313" key="3">
    <source>
        <dbReference type="Proteomes" id="UP000786693"/>
    </source>
</evidence>
<keyword evidence="3" id="KW-1185">Reference proteome</keyword>
<dbReference type="EMBL" id="BPFH01000007">
    <property type="protein sequence ID" value="GIT96667.1"/>
    <property type="molecule type" value="Genomic_DNA"/>
</dbReference>
<keyword evidence="1" id="KW-0732">Signal</keyword>
<dbReference type="Proteomes" id="UP000786693">
    <property type="component" value="Unassembled WGS sequence"/>
</dbReference>